<dbReference type="GO" id="GO:0005634">
    <property type="term" value="C:nucleus"/>
    <property type="evidence" value="ECO:0007669"/>
    <property type="project" value="UniProtKB-SubCell"/>
</dbReference>
<dbReference type="PROSITE" id="PS51319">
    <property type="entry name" value="TFIIS_N"/>
    <property type="match status" value="1"/>
</dbReference>
<feature type="domain" description="TFIIS N-terminal" evidence="3">
    <location>
        <begin position="301"/>
        <end position="384"/>
    </location>
</feature>
<keyword evidence="1" id="KW-0539">Nucleus</keyword>
<sequence length="512" mass="58580">MSFNNDPYRDEDGEPLMDFDEMQSDREQSPEPHQHALFDDVEDNVDDWDIRERSPTPVYDVDKVKPRKRLIKKTVGDESKAPAHLVDEDEEDFGREFAREGSESLEKKRKKKKEAGDASGKKEKRHKFEKYAGSGGKGSSSNLGLSRKHMMSGRSKDHEVKEMWDTIAGGDSEDDRDGARTMDDDNFIDDSGLDPADRYGIDDEPRSPGDAPQAEEGEEDDEIKELFKMGKKRKKNERSPAEIALLVENVMAELEVTAEEDADLNRQAKPAINKLKKLPLLTEVLSKKQLQQEFLDHGVLTLLKNWLEPLPDGSLPNINIRAAVLKILTDFPIDLEQYDRREQLKKSGLGKVIMFLSKSNEETTSNRKLAKDLVDKWSRPIFNKSTRFEDMRGMDDDRVPFRRPAVKKPANKATGMESRDGDLDLEMSRERKSGQQSSRLHASRPEATPMDFVVRPQSKIDPEEIRARAKQVMQDERRMKMNKKLQQLKAPKKKQLQATKLSVEGRGMLKYL</sequence>
<dbReference type="GO" id="GO:0032784">
    <property type="term" value="P:regulation of DNA-templated transcription elongation"/>
    <property type="evidence" value="ECO:0007669"/>
    <property type="project" value="InterPro"/>
</dbReference>
<dbReference type="Gene3D" id="1.20.930.10">
    <property type="entry name" value="Conserved domain common to transcription factors TFIIS, elongin A, CRSP70"/>
    <property type="match status" value="1"/>
</dbReference>
<feature type="compositionally biased region" description="Basic and acidic residues" evidence="2">
    <location>
        <begin position="48"/>
        <end position="64"/>
    </location>
</feature>
<keyword evidence="5" id="KW-1185">Reference proteome</keyword>
<feature type="compositionally biased region" description="Basic and acidic residues" evidence="2">
    <location>
        <begin position="195"/>
        <end position="207"/>
    </location>
</feature>
<comment type="subcellular location">
    <subcellularLocation>
        <location evidence="1">Nucleus</location>
    </subcellularLocation>
</comment>
<dbReference type="InterPro" id="IPR035441">
    <property type="entry name" value="TFIIS/LEDGF_dom_sf"/>
</dbReference>
<dbReference type="PANTHER" id="PTHR47350">
    <property type="entry name" value="PROTEIN IWS1 HOMOLOG 1"/>
    <property type="match status" value="1"/>
</dbReference>
<protein>
    <submittedName>
        <fullName evidence="4">Protein IWS1</fullName>
    </submittedName>
</protein>
<proteinExistence type="predicted"/>
<dbReference type="FunCoup" id="A0A7J7CLS4">
    <property type="interactions" value="3337"/>
</dbReference>
<evidence type="ECO:0000313" key="5">
    <source>
        <dbReference type="Proteomes" id="UP000593562"/>
    </source>
</evidence>
<comment type="caution">
    <text evidence="4">The sequence shown here is derived from an EMBL/GenBank/DDBJ whole genome shotgun (WGS) entry which is preliminary data.</text>
</comment>
<organism evidence="4 5">
    <name type="scientific">Tripterygium wilfordii</name>
    <name type="common">Thunder God vine</name>
    <dbReference type="NCBI Taxonomy" id="458696"/>
    <lineage>
        <taxon>Eukaryota</taxon>
        <taxon>Viridiplantae</taxon>
        <taxon>Streptophyta</taxon>
        <taxon>Embryophyta</taxon>
        <taxon>Tracheophyta</taxon>
        <taxon>Spermatophyta</taxon>
        <taxon>Magnoliopsida</taxon>
        <taxon>eudicotyledons</taxon>
        <taxon>Gunneridae</taxon>
        <taxon>Pentapetalae</taxon>
        <taxon>rosids</taxon>
        <taxon>fabids</taxon>
        <taxon>Celastrales</taxon>
        <taxon>Celastraceae</taxon>
        <taxon>Tripterygium</taxon>
    </lineage>
</organism>
<feature type="compositionally biased region" description="Basic and acidic residues" evidence="2">
    <location>
        <begin position="154"/>
        <end position="164"/>
    </location>
</feature>
<name>A0A7J7CLS4_TRIWF</name>
<reference evidence="4 5" key="1">
    <citation type="journal article" date="2020" name="Nat. Commun.">
        <title>Genome of Tripterygium wilfordii and identification of cytochrome P450 involved in triptolide biosynthesis.</title>
        <authorList>
            <person name="Tu L."/>
            <person name="Su P."/>
            <person name="Zhang Z."/>
            <person name="Gao L."/>
            <person name="Wang J."/>
            <person name="Hu T."/>
            <person name="Zhou J."/>
            <person name="Zhang Y."/>
            <person name="Zhao Y."/>
            <person name="Liu Y."/>
            <person name="Song Y."/>
            <person name="Tong Y."/>
            <person name="Lu Y."/>
            <person name="Yang J."/>
            <person name="Xu C."/>
            <person name="Jia M."/>
            <person name="Peters R.J."/>
            <person name="Huang L."/>
            <person name="Gao W."/>
        </authorList>
    </citation>
    <scope>NUCLEOTIDE SEQUENCE [LARGE SCALE GENOMIC DNA]</scope>
    <source>
        <strain evidence="5">cv. XIE 37</strain>
        <tissue evidence="4">Leaf</tissue>
    </source>
</reference>
<dbReference type="AlphaFoldDB" id="A0A7J7CLS4"/>
<dbReference type="PANTHER" id="PTHR47350:SF4">
    <property type="entry name" value="PROTEIN IWS1 HOMOLOG 1"/>
    <property type="match status" value="1"/>
</dbReference>
<feature type="compositionally biased region" description="Basic and acidic residues" evidence="2">
    <location>
        <begin position="94"/>
        <end position="106"/>
    </location>
</feature>
<dbReference type="GO" id="GO:0009742">
    <property type="term" value="P:brassinosteroid mediated signaling pathway"/>
    <property type="evidence" value="ECO:0007669"/>
    <property type="project" value="InterPro"/>
</dbReference>
<feature type="compositionally biased region" description="Acidic residues" evidence="2">
    <location>
        <begin position="9"/>
        <end position="22"/>
    </location>
</feature>
<dbReference type="InParanoid" id="A0A7J7CLS4"/>
<dbReference type="InterPro" id="IPR044204">
    <property type="entry name" value="IWS1/2"/>
</dbReference>
<dbReference type="OrthoDB" id="21124at2759"/>
<evidence type="ECO:0000313" key="4">
    <source>
        <dbReference type="EMBL" id="KAF5735022.1"/>
    </source>
</evidence>
<evidence type="ECO:0000256" key="1">
    <source>
        <dbReference type="PROSITE-ProRule" id="PRU00649"/>
    </source>
</evidence>
<feature type="compositionally biased region" description="Basic and acidic residues" evidence="2">
    <location>
        <begin position="23"/>
        <end position="38"/>
    </location>
</feature>
<gene>
    <name evidence="4" type="ORF">HS088_TW15G00521</name>
</gene>
<evidence type="ECO:0000259" key="3">
    <source>
        <dbReference type="PROSITE" id="PS51319"/>
    </source>
</evidence>
<evidence type="ECO:0000256" key="2">
    <source>
        <dbReference type="SAM" id="MobiDB-lite"/>
    </source>
</evidence>
<dbReference type="InterPro" id="IPR017923">
    <property type="entry name" value="TFIIS_N"/>
</dbReference>
<dbReference type="Proteomes" id="UP000593562">
    <property type="component" value="Unassembled WGS sequence"/>
</dbReference>
<accession>A0A7J7CLS4</accession>
<feature type="compositionally biased region" description="Basic and acidic residues" evidence="2">
    <location>
        <begin position="417"/>
        <end position="433"/>
    </location>
</feature>
<dbReference type="EMBL" id="JAAARO010000015">
    <property type="protein sequence ID" value="KAF5735022.1"/>
    <property type="molecule type" value="Genomic_DNA"/>
</dbReference>
<dbReference type="FunFam" id="1.20.930.10:FF:000012">
    <property type="entry name" value="Protein IWS1 homolog 1"/>
    <property type="match status" value="1"/>
</dbReference>
<dbReference type="Pfam" id="PF08711">
    <property type="entry name" value="Med26"/>
    <property type="match status" value="1"/>
</dbReference>
<feature type="region of interest" description="Disordered" evidence="2">
    <location>
        <begin position="1"/>
        <end position="221"/>
    </location>
</feature>
<feature type="region of interest" description="Disordered" evidence="2">
    <location>
        <begin position="394"/>
        <end position="449"/>
    </location>
</feature>